<evidence type="ECO:0000256" key="4">
    <source>
        <dbReference type="ARBA" id="ARBA00022475"/>
    </source>
</evidence>
<evidence type="ECO:0000313" key="13">
    <source>
        <dbReference type="Proteomes" id="UP000220246"/>
    </source>
</evidence>
<dbReference type="SMART" id="SM00387">
    <property type="entry name" value="HATPase_c"/>
    <property type="match status" value="1"/>
</dbReference>
<keyword evidence="13" id="KW-1185">Reference proteome</keyword>
<comment type="subcellular location">
    <subcellularLocation>
        <location evidence="2">Cell membrane</location>
        <topology evidence="2">Multi-pass membrane protein</topology>
    </subcellularLocation>
</comment>
<keyword evidence="7" id="KW-0547">Nucleotide-binding</keyword>
<keyword evidence="10" id="KW-0812">Transmembrane</keyword>
<evidence type="ECO:0000313" key="12">
    <source>
        <dbReference type="EMBL" id="PEH90774.1"/>
    </source>
</evidence>
<comment type="catalytic activity">
    <reaction evidence="1">
        <text>ATP + protein L-histidine = ADP + protein N-phospho-L-histidine.</text>
        <dbReference type="EC" id="2.7.13.3"/>
    </reaction>
</comment>
<dbReference type="SUPFAM" id="SSF55874">
    <property type="entry name" value="ATPase domain of HSP90 chaperone/DNA topoisomerase II/histidine kinase"/>
    <property type="match status" value="1"/>
</dbReference>
<proteinExistence type="predicted"/>
<dbReference type="Gene3D" id="1.10.287.130">
    <property type="match status" value="1"/>
</dbReference>
<protein>
    <recommendedName>
        <fullName evidence="3">histidine kinase</fullName>
        <ecNumber evidence="3">2.7.13.3</ecNumber>
    </recommendedName>
</protein>
<dbReference type="InterPro" id="IPR003594">
    <property type="entry name" value="HATPase_dom"/>
</dbReference>
<dbReference type="InterPro" id="IPR050980">
    <property type="entry name" value="2C_sensor_his_kinase"/>
</dbReference>
<dbReference type="SUPFAM" id="SSF47384">
    <property type="entry name" value="Homodimeric domain of signal transducing histidine kinase"/>
    <property type="match status" value="1"/>
</dbReference>
<dbReference type="EMBL" id="PDEA01000001">
    <property type="protein sequence ID" value="PEH90774.1"/>
    <property type="molecule type" value="Genomic_DNA"/>
</dbReference>
<dbReference type="EC" id="2.7.13.3" evidence="3"/>
<dbReference type="GO" id="GO:0000155">
    <property type="term" value="F:phosphorelay sensor kinase activity"/>
    <property type="evidence" value="ECO:0007669"/>
    <property type="project" value="InterPro"/>
</dbReference>
<evidence type="ECO:0000256" key="1">
    <source>
        <dbReference type="ARBA" id="ARBA00000085"/>
    </source>
</evidence>
<dbReference type="PRINTS" id="PR00344">
    <property type="entry name" value="BCTRLSENSOR"/>
</dbReference>
<evidence type="ECO:0000256" key="5">
    <source>
        <dbReference type="ARBA" id="ARBA00022553"/>
    </source>
</evidence>
<feature type="transmembrane region" description="Helical" evidence="10">
    <location>
        <begin position="28"/>
        <end position="52"/>
    </location>
</feature>
<comment type="caution">
    <text evidence="12">The sequence shown here is derived from an EMBL/GenBank/DDBJ whole genome shotgun (WGS) entry which is preliminary data.</text>
</comment>
<keyword evidence="10" id="KW-1133">Transmembrane helix</keyword>
<reference evidence="13" key="1">
    <citation type="submission" date="2017-09" db="EMBL/GenBank/DDBJ databases">
        <title>FDA dAtabase for Regulatory Grade micrObial Sequences (FDA-ARGOS): Supporting development and validation of Infectious Disease Dx tests.</title>
        <authorList>
            <person name="Minogue T."/>
            <person name="Wolcott M."/>
            <person name="Wasieloski L."/>
            <person name="Aguilar W."/>
            <person name="Moore D."/>
            <person name="Tallon L."/>
            <person name="Sadzewicz L."/>
            <person name="Ott S."/>
            <person name="Zhao X."/>
            <person name="Nagaraj S."/>
            <person name="Vavikolanu K."/>
            <person name="Aluvathingal J."/>
            <person name="Nadendla S."/>
            <person name="Sichtig H."/>
        </authorList>
    </citation>
    <scope>NUCLEOTIDE SEQUENCE [LARGE SCALE GENOMIC DNA]</scope>
    <source>
        <strain evidence="13">FDAARGOS_394</strain>
    </source>
</reference>
<organism evidence="12 13">
    <name type="scientific">Comamonas terrigena</name>
    <dbReference type="NCBI Taxonomy" id="32013"/>
    <lineage>
        <taxon>Bacteria</taxon>
        <taxon>Pseudomonadati</taxon>
        <taxon>Pseudomonadota</taxon>
        <taxon>Betaproteobacteria</taxon>
        <taxon>Burkholderiales</taxon>
        <taxon>Comamonadaceae</taxon>
        <taxon>Comamonas</taxon>
    </lineage>
</organism>
<dbReference type="InterPro" id="IPR036097">
    <property type="entry name" value="HisK_dim/P_sf"/>
</dbReference>
<feature type="transmembrane region" description="Helical" evidence="10">
    <location>
        <begin position="64"/>
        <end position="83"/>
    </location>
</feature>
<dbReference type="Pfam" id="PF02518">
    <property type="entry name" value="HATPase_c"/>
    <property type="match status" value="1"/>
</dbReference>
<dbReference type="CDD" id="cd00082">
    <property type="entry name" value="HisKA"/>
    <property type="match status" value="1"/>
</dbReference>
<evidence type="ECO:0000256" key="8">
    <source>
        <dbReference type="ARBA" id="ARBA00022777"/>
    </source>
</evidence>
<evidence type="ECO:0000256" key="3">
    <source>
        <dbReference type="ARBA" id="ARBA00012438"/>
    </source>
</evidence>
<evidence type="ECO:0000256" key="6">
    <source>
        <dbReference type="ARBA" id="ARBA00022679"/>
    </source>
</evidence>
<evidence type="ECO:0000256" key="9">
    <source>
        <dbReference type="ARBA" id="ARBA00022840"/>
    </source>
</evidence>
<evidence type="ECO:0000256" key="10">
    <source>
        <dbReference type="SAM" id="Phobius"/>
    </source>
</evidence>
<keyword evidence="9" id="KW-0067">ATP-binding</keyword>
<dbReference type="OrthoDB" id="9785252at2"/>
<feature type="transmembrane region" description="Helical" evidence="10">
    <location>
        <begin position="143"/>
        <end position="166"/>
    </location>
</feature>
<sequence>MRLLIQLRWLAVVGQVITISLVHSGMGIALPLLPMMAVVSALALTNLGYMLWLQWRPATVTPRVLFGALLADVVALALQLYLSGGVNNPFIYLFLLQVILGTVLLRPQYAWAMVGITAVCVVALAFCYQPLPVVLGGGLPNLYTLGLLICFALTTILMVVFITQVVSNLRQRDSRLADMRQRASEEEHIVRMGLLATGAAHELGTPLATMSVILGDWQHMRQVREDADMMADLAEMQEQLLRCKAIVNGVLLSAGETRAAGLESTTLLQFLEQLVARWRQHHEPEKFFFTHQLERDVPILSDTALEQVICNVLDNAFEASPQEVHLHLERSDDQLELVVRDLGPGFTEAILANLGKPYQSTKQGRPGRGVGLFLVVNVVRSLGGSVQAGNRMHGGAEVRIRLPLASITLENDHGHPTPIAAG</sequence>
<keyword evidence="8 12" id="KW-0418">Kinase</keyword>
<gene>
    <name evidence="12" type="ORF">CRM82_00590</name>
</gene>
<keyword evidence="10" id="KW-0472">Membrane</keyword>
<accession>A0A2A7UZY2</accession>
<dbReference type="Gene3D" id="3.30.565.10">
    <property type="entry name" value="Histidine kinase-like ATPase, C-terminal domain"/>
    <property type="match status" value="1"/>
</dbReference>
<feature type="domain" description="Histidine kinase" evidence="11">
    <location>
        <begin position="198"/>
        <end position="406"/>
    </location>
</feature>
<keyword evidence="6" id="KW-0808">Transferase</keyword>
<evidence type="ECO:0000256" key="7">
    <source>
        <dbReference type="ARBA" id="ARBA00022741"/>
    </source>
</evidence>
<dbReference type="Proteomes" id="UP000220246">
    <property type="component" value="Unassembled WGS sequence"/>
</dbReference>
<dbReference type="PROSITE" id="PS50109">
    <property type="entry name" value="HIS_KIN"/>
    <property type="match status" value="1"/>
</dbReference>
<dbReference type="GO" id="GO:0005524">
    <property type="term" value="F:ATP binding"/>
    <property type="evidence" value="ECO:0007669"/>
    <property type="project" value="UniProtKB-KW"/>
</dbReference>
<dbReference type="PANTHER" id="PTHR44936">
    <property type="entry name" value="SENSOR PROTEIN CREC"/>
    <property type="match status" value="1"/>
</dbReference>
<dbReference type="CDD" id="cd00075">
    <property type="entry name" value="HATPase"/>
    <property type="match status" value="1"/>
</dbReference>
<dbReference type="AlphaFoldDB" id="A0A2A7UZY2"/>
<evidence type="ECO:0000259" key="11">
    <source>
        <dbReference type="PROSITE" id="PS50109"/>
    </source>
</evidence>
<dbReference type="InterPro" id="IPR005467">
    <property type="entry name" value="His_kinase_dom"/>
</dbReference>
<dbReference type="InterPro" id="IPR004358">
    <property type="entry name" value="Sig_transdc_His_kin-like_C"/>
</dbReference>
<keyword evidence="4" id="KW-1003">Cell membrane</keyword>
<dbReference type="GO" id="GO:0005886">
    <property type="term" value="C:plasma membrane"/>
    <property type="evidence" value="ECO:0007669"/>
    <property type="project" value="UniProtKB-SubCell"/>
</dbReference>
<dbReference type="PANTHER" id="PTHR44936:SF10">
    <property type="entry name" value="SENSOR PROTEIN RSTB"/>
    <property type="match status" value="1"/>
</dbReference>
<name>A0A2A7UZY2_COMTR</name>
<keyword evidence="5" id="KW-0597">Phosphoprotein</keyword>
<dbReference type="STRING" id="1219032.GCA_001515545_03671"/>
<evidence type="ECO:0000256" key="2">
    <source>
        <dbReference type="ARBA" id="ARBA00004651"/>
    </source>
</evidence>
<feature type="transmembrane region" description="Helical" evidence="10">
    <location>
        <begin position="112"/>
        <end position="131"/>
    </location>
</feature>
<feature type="transmembrane region" description="Helical" evidence="10">
    <location>
        <begin position="89"/>
        <end position="105"/>
    </location>
</feature>
<dbReference type="InterPro" id="IPR003661">
    <property type="entry name" value="HisK_dim/P_dom"/>
</dbReference>
<dbReference type="InterPro" id="IPR036890">
    <property type="entry name" value="HATPase_C_sf"/>
</dbReference>